<keyword evidence="7" id="KW-1185">Reference proteome</keyword>
<evidence type="ECO:0000256" key="3">
    <source>
        <dbReference type="ARBA" id="ARBA00023163"/>
    </source>
</evidence>
<reference evidence="6 7" key="1">
    <citation type="submission" date="2019-03" db="EMBL/GenBank/DDBJ databases">
        <title>Genomic Encyclopedia of Type Strains, Phase IV (KMG-IV): sequencing the most valuable type-strain genomes for metagenomic binning, comparative biology and taxonomic classification.</title>
        <authorList>
            <person name="Goeker M."/>
        </authorList>
    </citation>
    <scope>NUCLEOTIDE SEQUENCE [LARGE SCALE GENOMIC DNA]</scope>
    <source>
        <strain evidence="6 7">DSM 100433</strain>
    </source>
</reference>
<comment type="caution">
    <text evidence="6">The sequence shown here is derived from an EMBL/GenBank/DDBJ whole genome shotgun (WGS) entry which is preliminary data.</text>
</comment>
<feature type="region of interest" description="Disordered" evidence="4">
    <location>
        <begin position="271"/>
        <end position="308"/>
    </location>
</feature>
<dbReference type="InterPro" id="IPR050204">
    <property type="entry name" value="AraC_XylS_family_regulators"/>
</dbReference>
<dbReference type="Gene3D" id="1.10.10.60">
    <property type="entry name" value="Homeodomain-like"/>
    <property type="match status" value="2"/>
</dbReference>
<dbReference type="Pfam" id="PF12833">
    <property type="entry name" value="HTH_18"/>
    <property type="match status" value="1"/>
</dbReference>
<feature type="domain" description="HTH araC/xylS-type" evidence="5">
    <location>
        <begin position="173"/>
        <end position="270"/>
    </location>
</feature>
<gene>
    <name evidence="6" type="ORF">EDD78_1049</name>
</gene>
<protein>
    <submittedName>
        <fullName evidence="6">AraC-like DNA-binding protein</fullName>
    </submittedName>
</protein>
<keyword evidence="2 6" id="KW-0238">DNA-binding</keyword>
<dbReference type="SMART" id="SM00342">
    <property type="entry name" value="HTH_ARAC"/>
    <property type="match status" value="1"/>
</dbReference>
<name>A0A9X8UK47_9FIRM</name>
<dbReference type="PROSITE" id="PS01124">
    <property type="entry name" value="HTH_ARAC_FAMILY_2"/>
    <property type="match status" value="1"/>
</dbReference>
<dbReference type="Pfam" id="PF02311">
    <property type="entry name" value="AraC_binding"/>
    <property type="match status" value="1"/>
</dbReference>
<dbReference type="SUPFAM" id="SSF46689">
    <property type="entry name" value="Homeodomain-like"/>
    <property type="match status" value="2"/>
</dbReference>
<dbReference type="InterPro" id="IPR014710">
    <property type="entry name" value="RmlC-like_jellyroll"/>
</dbReference>
<dbReference type="SUPFAM" id="SSF51215">
    <property type="entry name" value="Regulatory protein AraC"/>
    <property type="match status" value="1"/>
</dbReference>
<dbReference type="InterPro" id="IPR037923">
    <property type="entry name" value="HTH-like"/>
</dbReference>
<organism evidence="6 7">
    <name type="scientific">Harryflintia acetispora</name>
    <dbReference type="NCBI Taxonomy" id="1849041"/>
    <lineage>
        <taxon>Bacteria</taxon>
        <taxon>Bacillati</taxon>
        <taxon>Bacillota</taxon>
        <taxon>Clostridia</taxon>
        <taxon>Eubacteriales</taxon>
        <taxon>Oscillospiraceae</taxon>
        <taxon>Harryflintia</taxon>
    </lineage>
</organism>
<evidence type="ECO:0000313" key="7">
    <source>
        <dbReference type="Proteomes" id="UP000294682"/>
    </source>
</evidence>
<feature type="compositionally biased region" description="Basic residues" evidence="4">
    <location>
        <begin position="288"/>
        <end position="301"/>
    </location>
</feature>
<dbReference type="PANTHER" id="PTHR46796">
    <property type="entry name" value="HTH-TYPE TRANSCRIPTIONAL ACTIVATOR RHAS-RELATED"/>
    <property type="match status" value="1"/>
</dbReference>
<dbReference type="AlphaFoldDB" id="A0A9X8UK47"/>
<dbReference type="GO" id="GO:0043565">
    <property type="term" value="F:sequence-specific DNA binding"/>
    <property type="evidence" value="ECO:0007669"/>
    <property type="project" value="InterPro"/>
</dbReference>
<evidence type="ECO:0000256" key="4">
    <source>
        <dbReference type="SAM" id="MobiDB-lite"/>
    </source>
</evidence>
<dbReference type="RefSeq" id="WP_132084299.1">
    <property type="nucleotide sequence ID" value="NZ_SLUK01000004.1"/>
</dbReference>
<evidence type="ECO:0000256" key="1">
    <source>
        <dbReference type="ARBA" id="ARBA00023015"/>
    </source>
</evidence>
<sequence length="308" mass="34961">MPIEQEQRHAYFDRDLRIEAYNLSGIVQKFPNHFHEFYVIGFVEGGKRHLWCKGKEYDLGAGDLILFSPRDNHFCAPLGGEVLDYRALNIQPEVMRAAAQEITGTAFTPVFTRNVVFQSELAQSVGEVYGAILSQAPRLQKEEAFYFLLEQVLRDYAAPLDESATPGPDQTVQALCAYMEQHFSENVTLDELLSMTSFGKSYLIRTFTRQVGVSPYRYLQTVRLERAKRFLEQGVAPIDAASMAGFSDQSHFTNFFKEFIGLTPKQYQRIFTDAPPGADGQAPQQSTRRARGGLCRGKKLMKKDWSQK</sequence>
<dbReference type="Gene3D" id="2.60.120.10">
    <property type="entry name" value="Jelly Rolls"/>
    <property type="match status" value="1"/>
</dbReference>
<proteinExistence type="predicted"/>
<dbReference type="Proteomes" id="UP000294682">
    <property type="component" value="Unassembled WGS sequence"/>
</dbReference>
<dbReference type="InterPro" id="IPR018060">
    <property type="entry name" value="HTH_AraC"/>
</dbReference>
<keyword evidence="3" id="KW-0804">Transcription</keyword>
<dbReference type="InterPro" id="IPR009057">
    <property type="entry name" value="Homeodomain-like_sf"/>
</dbReference>
<evidence type="ECO:0000256" key="2">
    <source>
        <dbReference type="ARBA" id="ARBA00023125"/>
    </source>
</evidence>
<dbReference type="InterPro" id="IPR003313">
    <property type="entry name" value="AraC-bd"/>
</dbReference>
<dbReference type="GO" id="GO:0003700">
    <property type="term" value="F:DNA-binding transcription factor activity"/>
    <property type="evidence" value="ECO:0007669"/>
    <property type="project" value="InterPro"/>
</dbReference>
<evidence type="ECO:0000313" key="6">
    <source>
        <dbReference type="EMBL" id="TCL43675.1"/>
    </source>
</evidence>
<accession>A0A9X8UK47</accession>
<dbReference type="EMBL" id="SLUK01000004">
    <property type="protein sequence ID" value="TCL43675.1"/>
    <property type="molecule type" value="Genomic_DNA"/>
</dbReference>
<evidence type="ECO:0000259" key="5">
    <source>
        <dbReference type="PROSITE" id="PS01124"/>
    </source>
</evidence>
<keyword evidence="1" id="KW-0805">Transcription regulation</keyword>
<dbReference type="CDD" id="cd07001">
    <property type="entry name" value="cupin_YbfI-like_N"/>
    <property type="match status" value="1"/>
</dbReference>
<dbReference type="PANTHER" id="PTHR46796:SF2">
    <property type="entry name" value="TRANSCRIPTIONAL REGULATORY PROTEIN"/>
    <property type="match status" value="1"/>
</dbReference>